<accession>U5C2L7</accession>
<keyword evidence="2" id="KW-1185">Reference proteome</keyword>
<comment type="caution">
    <text evidence="1">The sequence shown here is derived from an EMBL/GenBank/DDBJ whole genome shotgun (WGS) entry which is preliminary data.</text>
</comment>
<evidence type="ECO:0000313" key="1">
    <source>
        <dbReference type="EMBL" id="ERM83166.1"/>
    </source>
</evidence>
<gene>
    <name evidence="1" type="ORF">P872_17625</name>
</gene>
<sequence>MKAKEIQNSRFYGFFYWRNGTNGKVKDIYKTYRLEAMRPLENKNTTSGLIIKQYQLTLPICY</sequence>
<dbReference type="Proteomes" id="UP000016843">
    <property type="component" value="Unassembled WGS sequence"/>
</dbReference>
<evidence type="ECO:0000313" key="2">
    <source>
        <dbReference type="Proteomes" id="UP000016843"/>
    </source>
</evidence>
<reference evidence="1 2" key="1">
    <citation type="journal article" date="2013" name="Genome Announc.">
        <title>Draft Genome Sequence of the Psychrophilic and Alkaliphilic Rhodonellum psychrophilum Strain GCM71T.</title>
        <authorList>
            <person name="Hauptmann A.L."/>
            <person name="Glaring M.A."/>
            <person name="Hallin P.F."/>
            <person name="Prieme A."/>
            <person name="Stougaard P."/>
        </authorList>
    </citation>
    <scope>NUCLEOTIDE SEQUENCE [LARGE SCALE GENOMIC DNA]</scope>
    <source>
        <strain evidence="1 2">GCM71</strain>
    </source>
</reference>
<dbReference type="EMBL" id="AWXR01000017">
    <property type="protein sequence ID" value="ERM83166.1"/>
    <property type="molecule type" value="Genomic_DNA"/>
</dbReference>
<name>U5C2L7_9BACT</name>
<dbReference type="AlphaFoldDB" id="U5C2L7"/>
<organism evidence="1 2">
    <name type="scientific">Rhodonellum psychrophilum GCM71 = DSM 17998</name>
    <dbReference type="NCBI Taxonomy" id="1123057"/>
    <lineage>
        <taxon>Bacteria</taxon>
        <taxon>Pseudomonadati</taxon>
        <taxon>Bacteroidota</taxon>
        <taxon>Cytophagia</taxon>
        <taxon>Cytophagales</taxon>
        <taxon>Cytophagaceae</taxon>
        <taxon>Rhodonellum</taxon>
    </lineage>
</organism>
<proteinExistence type="predicted"/>
<protein>
    <submittedName>
        <fullName evidence="1">Uncharacterized protein</fullName>
    </submittedName>
</protein>